<keyword evidence="2" id="KW-0678">Repressor</keyword>
<evidence type="ECO:0000313" key="7">
    <source>
        <dbReference type="EMBL" id="SEU20596.1"/>
    </source>
</evidence>
<dbReference type="PRINTS" id="PR00037">
    <property type="entry name" value="HTHLACR"/>
</dbReference>
<dbReference type="Proteomes" id="UP000199361">
    <property type="component" value="Unassembled WGS sequence"/>
</dbReference>
<comment type="function">
    <text evidence="5">Repressor of the lactose catabolism operon. Galactose-6-phosphate is the inducer.</text>
</comment>
<dbReference type="SMART" id="SM01134">
    <property type="entry name" value="DeoRC"/>
    <property type="match status" value="1"/>
</dbReference>
<keyword evidence="4" id="KW-0804">Transcription</keyword>
<dbReference type="GO" id="GO:0003700">
    <property type="term" value="F:DNA-binding transcription factor activity"/>
    <property type="evidence" value="ECO:0007669"/>
    <property type="project" value="InterPro"/>
</dbReference>
<dbReference type="AlphaFoldDB" id="A0A1I0KB26"/>
<gene>
    <name evidence="7" type="ORF">SAMN05421811_107253</name>
</gene>
<reference evidence="7 8" key="1">
    <citation type="submission" date="2016-10" db="EMBL/GenBank/DDBJ databases">
        <authorList>
            <person name="de Groot N.N."/>
        </authorList>
    </citation>
    <scope>NUCLEOTIDE SEQUENCE [LARGE SCALE GENOMIC DNA]</scope>
    <source>
        <strain evidence="7 8">CGMCC 4.5598</strain>
    </source>
</reference>
<evidence type="ECO:0000256" key="3">
    <source>
        <dbReference type="ARBA" id="ARBA00023015"/>
    </source>
</evidence>
<keyword evidence="8" id="KW-1185">Reference proteome</keyword>
<proteinExistence type="predicted"/>
<accession>A0A1I0KB26</accession>
<organism evidence="7 8">
    <name type="scientific">Nonomuraea wenchangensis</name>
    <dbReference type="NCBI Taxonomy" id="568860"/>
    <lineage>
        <taxon>Bacteria</taxon>
        <taxon>Bacillati</taxon>
        <taxon>Actinomycetota</taxon>
        <taxon>Actinomycetes</taxon>
        <taxon>Streptosporangiales</taxon>
        <taxon>Streptosporangiaceae</taxon>
        <taxon>Nonomuraea</taxon>
    </lineage>
</organism>
<dbReference type="InterPro" id="IPR050313">
    <property type="entry name" value="Carb_Metab_HTH_regulators"/>
</dbReference>
<dbReference type="Pfam" id="PF00455">
    <property type="entry name" value="DeoRC"/>
    <property type="match status" value="1"/>
</dbReference>
<dbReference type="PROSITE" id="PS51000">
    <property type="entry name" value="HTH_DEOR_2"/>
    <property type="match status" value="1"/>
</dbReference>
<dbReference type="InterPro" id="IPR014036">
    <property type="entry name" value="DeoR-like_C"/>
</dbReference>
<dbReference type="SMART" id="SM00420">
    <property type="entry name" value="HTH_DEOR"/>
    <property type="match status" value="1"/>
</dbReference>
<dbReference type="EMBL" id="FOHX01000007">
    <property type="protein sequence ID" value="SEU20596.1"/>
    <property type="molecule type" value="Genomic_DNA"/>
</dbReference>
<dbReference type="InterPro" id="IPR001034">
    <property type="entry name" value="DeoR_HTH"/>
</dbReference>
<dbReference type="RefSeq" id="WP_091084708.1">
    <property type="nucleotide sequence ID" value="NZ_FOHX01000007.1"/>
</dbReference>
<dbReference type="Pfam" id="PF08220">
    <property type="entry name" value="HTH_DeoR"/>
    <property type="match status" value="1"/>
</dbReference>
<dbReference type="Gene3D" id="3.40.50.1360">
    <property type="match status" value="1"/>
</dbReference>
<evidence type="ECO:0000259" key="6">
    <source>
        <dbReference type="PROSITE" id="PS51000"/>
    </source>
</evidence>
<evidence type="ECO:0000313" key="8">
    <source>
        <dbReference type="Proteomes" id="UP000199361"/>
    </source>
</evidence>
<name>A0A1I0KB26_9ACTN</name>
<evidence type="ECO:0000256" key="5">
    <source>
        <dbReference type="ARBA" id="ARBA00024937"/>
    </source>
</evidence>
<evidence type="ECO:0000256" key="4">
    <source>
        <dbReference type="ARBA" id="ARBA00023163"/>
    </source>
</evidence>
<dbReference type="InterPro" id="IPR037171">
    <property type="entry name" value="NagB/RpiA_transferase-like"/>
</dbReference>
<dbReference type="PANTHER" id="PTHR30363:SF4">
    <property type="entry name" value="GLYCEROL-3-PHOSPHATE REGULON REPRESSOR"/>
    <property type="match status" value="1"/>
</dbReference>
<dbReference type="InterPro" id="IPR036388">
    <property type="entry name" value="WH-like_DNA-bd_sf"/>
</dbReference>
<dbReference type="InterPro" id="IPR036390">
    <property type="entry name" value="WH_DNA-bd_sf"/>
</dbReference>
<sequence>MYAEERQQEILRRARAAGRVDVVTLAAELDVTTETIRRDLTALERAGVLRRVHGGAIPVERLGFEPALSTRDEVMTTEKERIAKAAIAELPEDGSVIIDAGTTTGRLVQVLPADRELTVVVNSPPLATALAARPNLHVIVLGGRLRGNTLATVDDWALRPLEHLNVDVAFMGTNGCSLDRGLTTPDPAEAAIKRAMVRAAQRSVLLADHTKFSNTYLATFAELAEIDVVVSDTGLDAALAADLAAAGPEVIRA</sequence>
<dbReference type="Gene3D" id="1.10.10.10">
    <property type="entry name" value="Winged helix-like DNA-binding domain superfamily/Winged helix DNA-binding domain"/>
    <property type="match status" value="1"/>
</dbReference>
<dbReference type="STRING" id="568860.SAMN05421811_107253"/>
<evidence type="ECO:0000256" key="1">
    <source>
        <dbReference type="ARBA" id="ARBA00021390"/>
    </source>
</evidence>
<dbReference type="PANTHER" id="PTHR30363">
    <property type="entry name" value="HTH-TYPE TRANSCRIPTIONAL REGULATOR SRLR-RELATED"/>
    <property type="match status" value="1"/>
</dbReference>
<keyword evidence="3" id="KW-0805">Transcription regulation</keyword>
<evidence type="ECO:0000256" key="2">
    <source>
        <dbReference type="ARBA" id="ARBA00022491"/>
    </source>
</evidence>
<dbReference type="SUPFAM" id="SSF46785">
    <property type="entry name" value="Winged helix' DNA-binding domain"/>
    <property type="match status" value="1"/>
</dbReference>
<protein>
    <recommendedName>
        <fullName evidence="1">Lactose phosphotransferase system repressor</fullName>
    </recommendedName>
</protein>
<dbReference type="OrthoDB" id="7688673at2"/>
<feature type="domain" description="HTH deoR-type" evidence="6">
    <location>
        <begin position="3"/>
        <end position="58"/>
    </location>
</feature>
<dbReference type="SUPFAM" id="SSF100950">
    <property type="entry name" value="NagB/RpiA/CoA transferase-like"/>
    <property type="match status" value="1"/>
</dbReference>